<dbReference type="Proteomes" id="UP000037395">
    <property type="component" value="Unassembled WGS sequence"/>
</dbReference>
<reference evidence="3" key="4">
    <citation type="submission" date="2016-08" db="EMBL/GenBank/DDBJ databases">
        <title>Sequencing, Assembly and Comparative Genomics of S. aureofaciens ATCC 10762.</title>
        <authorList>
            <person name="Gradnigo J.S."/>
            <person name="Johnson N."/>
            <person name="Somerville G.A."/>
        </authorList>
    </citation>
    <scope>NUCLEOTIDE SEQUENCE [LARGE SCALE GENOMIC DNA]</scope>
    <source>
        <strain evidence="3">ATCC 10762</strain>
    </source>
</reference>
<feature type="compositionally biased region" description="Basic and acidic residues" evidence="1">
    <location>
        <begin position="15"/>
        <end position="24"/>
    </location>
</feature>
<dbReference type="EMBL" id="JPRF03000028">
    <property type="protein sequence ID" value="OEV36296.1"/>
    <property type="molecule type" value="Genomic_DNA"/>
</dbReference>
<name>A0A1E7N6G1_KITAU</name>
<sequence>MTTRDQNGTQPDEPTQERSAEERSITAPTPADVREKARGKVGDRERSAEERSITAPTPADVRRKGGTDGDDDEPEPPAADAVAP</sequence>
<evidence type="ECO:0000256" key="1">
    <source>
        <dbReference type="SAM" id="MobiDB-lite"/>
    </source>
</evidence>
<reference evidence="3 4" key="2">
    <citation type="submission" date="2014-07" db="EMBL/GenBank/DDBJ databases">
        <authorList>
            <person name="Zhang J.E."/>
            <person name="Yang H."/>
            <person name="Guo J."/>
            <person name="Deng Z."/>
            <person name="Luo H."/>
            <person name="Luo M."/>
            <person name="Zhao B."/>
        </authorList>
    </citation>
    <scope>NUCLEOTIDE SEQUENCE [LARGE SCALE GENOMIC DNA]</scope>
    <source>
        <strain evidence="3">ATCC 10762</strain>
        <strain evidence="4">ATCC 10762 / DSM 40127 / CCM 3239 / JCM 4008 / LMG 5968 / NBRC 12843 / NCIMB 8234 / A-377</strain>
    </source>
</reference>
<accession>A0A8H9HCW2</accession>
<evidence type="ECO:0000313" key="2">
    <source>
        <dbReference type="EMBL" id="GGU56779.1"/>
    </source>
</evidence>
<gene>
    <name evidence="2" type="ORF">GCM10010502_03950</name>
    <name evidence="3" type="ORF">HS99_0030275</name>
</gene>
<keyword evidence="4" id="KW-1185">Reference proteome</keyword>
<accession>A0A1E7N6G1</accession>
<organism evidence="3 4">
    <name type="scientific">Kitasatospora aureofaciens</name>
    <name type="common">Streptomyces aureofaciens</name>
    <dbReference type="NCBI Taxonomy" id="1894"/>
    <lineage>
        <taxon>Bacteria</taxon>
        <taxon>Bacillati</taxon>
        <taxon>Actinomycetota</taxon>
        <taxon>Actinomycetes</taxon>
        <taxon>Kitasatosporales</taxon>
        <taxon>Streptomycetaceae</taxon>
        <taxon>Kitasatospora</taxon>
    </lineage>
</organism>
<dbReference type="EMBL" id="BMUB01000001">
    <property type="protein sequence ID" value="GGU56779.1"/>
    <property type="molecule type" value="Genomic_DNA"/>
</dbReference>
<comment type="caution">
    <text evidence="3">The sequence shown here is derived from an EMBL/GenBank/DDBJ whole genome shotgun (WGS) entry which is preliminary data.</text>
</comment>
<reference evidence="2" key="1">
    <citation type="journal article" date="2014" name="Int. J. Syst. Evol. Microbiol.">
        <title>Complete genome sequence of Corynebacterium casei LMG S-19264T (=DSM 44701T), isolated from a smear-ripened cheese.</title>
        <authorList>
            <consortium name="US DOE Joint Genome Institute (JGI-PGF)"/>
            <person name="Walter F."/>
            <person name="Albersmeier A."/>
            <person name="Kalinowski J."/>
            <person name="Ruckert C."/>
        </authorList>
    </citation>
    <scope>NUCLEOTIDE SEQUENCE</scope>
    <source>
        <strain evidence="2">JCM 4434</strain>
    </source>
</reference>
<evidence type="ECO:0000313" key="4">
    <source>
        <dbReference type="Proteomes" id="UP000037395"/>
    </source>
</evidence>
<reference evidence="4" key="3">
    <citation type="submission" date="2016-08" db="EMBL/GenBank/DDBJ databases">
        <title>Sequencing, assembly and comparative genomics of S. aureofaciens ATCC 10762.</title>
        <authorList>
            <person name="Gradnigo J.S."/>
            <person name="Johnson N."/>
            <person name="Somerville G.A."/>
        </authorList>
    </citation>
    <scope>NUCLEOTIDE SEQUENCE [LARGE SCALE GENOMIC DNA]</scope>
    <source>
        <strain evidence="4">ATCC 10762 / DSM 40127 / CCM 3239 / JCM 4008 / LMG 5968 / NBRC 12843 / NCIMB 8234 / A-377</strain>
    </source>
</reference>
<dbReference type="AlphaFoldDB" id="A0A1E7N6G1"/>
<feature type="compositionally biased region" description="Basic and acidic residues" evidence="1">
    <location>
        <begin position="32"/>
        <end position="52"/>
    </location>
</feature>
<reference evidence="2" key="5">
    <citation type="submission" date="2020-09" db="EMBL/GenBank/DDBJ databases">
        <authorList>
            <person name="Sun Q."/>
            <person name="Ohkuma M."/>
        </authorList>
    </citation>
    <scope>NUCLEOTIDE SEQUENCE</scope>
    <source>
        <strain evidence="2">JCM 4434</strain>
    </source>
</reference>
<dbReference type="OrthoDB" id="4331954at2"/>
<proteinExistence type="predicted"/>
<feature type="region of interest" description="Disordered" evidence="1">
    <location>
        <begin position="1"/>
        <end position="84"/>
    </location>
</feature>
<evidence type="ECO:0000313" key="3">
    <source>
        <dbReference type="EMBL" id="OEV36296.1"/>
    </source>
</evidence>
<dbReference type="RefSeq" id="WP_030283606.1">
    <property type="nucleotide sequence ID" value="NZ_BMUB01000001.1"/>
</dbReference>
<feature type="compositionally biased region" description="Polar residues" evidence="1">
    <location>
        <begin position="1"/>
        <end position="13"/>
    </location>
</feature>
<protein>
    <submittedName>
        <fullName evidence="3">Uncharacterized protein</fullName>
    </submittedName>
</protein>
<dbReference type="Proteomes" id="UP000610124">
    <property type="component" value="Unassembled WGS sequence"/>
</dbReference>
<dbReference type="GeneID" id="97483584"/>